<protein>
    <submittedName>
        <fullName evidence="3">Hypothetical protein c45042 mRNA</fullName>
    </submittedName>
</protein>
<proteinExistence type="evidence at transcript level"/>
<reference evidence="3" key="1">
    <citation type="journal article" date="2014" name="BMC Genomics">
        <title>Gonad transcriptome analysis of pearl oyster Pinctada margaritifera: identification of potential sex differentiation and sex determining genes.</title>
        <authorList>
            <person name="Teaniniuraitemoana V."/>
            <person name="Huvet A."/>
            <person name="Levy P."/>
            <person name="Klopp C."/>
            <person name="Lhuillier E."/>
            <person name="Gaertner-Mazouni N."/>
            <person name="Gueguen Y."/>
            <person name="Le Moullac G."/>
        </authorList>
    </citation>
    <scope>NUCLEOTIDE SEQUENCE</scope>
</reference>
<name>A0A0C4XWT6_PINMG</name>
<evidence type="ECO:0000313" key="3">
    <source>
        <dbReference type="EMBL" id="AJF48838.1"/>
    </source>
</evidence>
<sequence length="137" mass="15678">MKTTILLSFSLCVTMTFAKSLSESFRGEWKQDRPSRILSMISKSQQKELELIQTLMRMTADRNKSLFFDEEDYDPSMESEEDKMKNILSEDVKSVSKRKVFWQPLGYVPASLRMNGGSREQSGESSSRAGGNILRYG</sequence>
<dbReference type="AlphaFoldDB" id="A0A0C4XWT6"/>
<organism evidence="3">
    <name type="scientific">Margaritifera margaritifera</name>
    <name type="common">Freshwater pearl mussel</name>
    <dbReference type="NCBI Taxonomy" id="102329"/>
    <lineage>
        <taxon>Eukaryota</taxon>
        <taxon>Metazoa</taxon>
        <taxon>Spiralia</taxon>
        <taxon>Lophotrochozoa</taxon>
        <taxon>Mollusca</taxon>
        <taxon>Bivalvia</taxon>
        <taxon>Autobranchia</taxon>
        <taxon>Pteriomorphia</taxon>
        <taxon>Pterioida</taxon>
        <taxon>Pterioidea</taxon>
        <taxon>Pteriidae</taxon>
        <taxon>Pinctada</taxon>
    </lineage>
</organism>
<evidence type="ECO:0000256" key="1">
    <source>
        <dbReference type="SAM" id="MobiDB-lite"/>
    </source>
</evidence>
<feature type="chain" id="PRO_5002181325" evidence="2">
    <location>
        <begin position="19"/>
        <end position="137"/>
    </location>
</feature>
<keyword evidence="2" id="KW-0732">Signal</keyword>
<feature type="compositionally biased region" description="Low complexity" evidence="1">
    <location>
        <begin position="116"/>
        <end position="131"/>
    </location>
</feature>
<feature type="signal peptide" evidence="2">
    <location>
        <begin position="1"/>
        <end position="18"/>
    </location>
</feature>
<dbReference type="EMBL" id="KM874286">
    <property type="protein sequence ID" value="AJF48838.1"/>
    <property type="molecule type" value="mRNA"/>
</dbReference>
<feature type="region of interest" description="Disordered" evidence="1">
    <location>
        <begin position="112"/>
        <end position="137"/>
    </location>
</feature>
<evidence type="ECO:0000256" key="2">
    <source>
        <dbReference type="SAM" id="SignalP"/>
    </source>
</evidence>
<accession>A0A0C4XWT6</accession>